<accession>A0A834MCY0</accession>
<dbReference type="PROSITE" id="PS50011">
    <property type="entry name" value="PROTEIN_KINASE_DOM"/>
    <property type="match status" value="1"/>
</dbReference>
<evidence type="ECO:0000259" key="3">
    <source>
        <dbReference type="PROSITE" id="PS50011"/>
    </source>
</evidence>
<dbReference type="Gene3D" id="1.25.10.10">
    <property type="entry name" value="Leucine-rich Repeat Variant"/>
    <property type="match status" value="1"/>
</dbReference>
<feature type="compositionally biased region" description="Acidic residues" evidence="2">
    <location>
        <begin position="437"/>
        <end position="460"/>
    </location>
</feature>
<organism evidence="4 5">
    <name type="scientific">Rhynchophorus ferrugineus</name>
    <name type="common">Red palm weevil</name>
    <name type="synonym">Curculio ferrugineus</name>
    <dbReference type="NCBI Taxonomy" id="354439"/>
    <lineage>
        <taxon>Eukaryota</taxon>
        <taxon>Metazoa</taxon>
        <taxon>Ecdysozoa</taxon>
        <taxon>Arthropoda</taxon>
        <taxon>Hexapoda</taxon>
        <taxon>Insecta</taxon>
        <taxon>Pterygota</taxon>
        <taxon>Neoptera</taxon>
        <taxon>Endopterygota</taxon>
        <taxon>Coleoptera</taxon>
        <taxon>Polyphaga</taxon>
        <taxon>Cucujiformia</taxon>
        <taxon>Curculionidae</taxon>
        <taxon>Dryophthorinae</taxon>
        <taxon>Rhynchophorus</taxon>
    </lineage>
</organism>
<feature type="domain" description="Protein kinase" evidence="3">
    <location>
        <begin position="1"/>
        <end position="326"/>
    </location>
</feature>
<dbReference type="GO" id="GO:0005524">
    <property type="term" value="F:ATP binding"/>
    <property type="evidence" value="ECO:0007669"/>
    <property type="project" value="InterPro"/>
</dbReference>
<dbReference type="SUPFAM" id="SSF56112">
    <property type="entry name" value="Protein kinase-like (PK-like)"/>
    <property type="match status" value="1"/>
</dbReference>
<dbReference type="InterPro" id="IPR011989">
    <property type="entry name" value="ARM-like"/>
</dbReference>
<comment type="similarity">
    <text evidence="1">Belongs to the protein kinase superfamily.</text>
</comment>
<comment type="caution">
    <text evidence="4">The sequence shown here is derived from an EMBL/GenBank/DDBJ whole genome shotgun (WGS) entry which is preliminary data.</text>
</comment>
<dbReference type="PANTHER" id="PTHR12984">
    <property type="entry name" value="SCY1-RELATED S/T PROTEIN KINASE-LIKE"/>
    <property type="match status" value="1"/>
</dbReference>
<name>A0A834MCY0_RHYFE</name>
<proteinExistence type="inferred from homology"/>
<feature type="compositionally biased region" description="Basic and acidic residues" evidence="2">
    <location>
        <begin position="427"/>
        <end position="436"/>
    </location>
</feature>
<keyword evidence="5" id="KW-1185">Reference proteome</keyword>
<dbReference type="SUPFAM" id="SSF48371">
    <property type="entry name" value="ARM repeat"/>
    <property type="match status" value="1"/>
</dbReference>
<dbReference type="AlphaFoldDB" id="A0A834MCY0"/>
<dbReference type="GO" id="GO:0004672">
    <property type="term" value="F:protein kinase activity"/>
    <property type="evidence" value="ECO:0007669"/>
    <property type="project" value="InterPro"/>
</dbReference>
<dbReference type="EMBL" id="JAACXV010010607">
    <property type="protein sequence ID" value="KAF7275385.1"/>
    <property type="molecule type" value="Genomic_DNA"/>
</dbReference>
<dbReference type="PANTHER" id="PTHR12984:SF15">
    <property type="entry name" value="PROTEIN-ASSOCIATING WITH THE CARBOXYL-TERMINAL DOMAIN OF EZRIN"/>
    <property type="match status" value="1"/>
</dbReference>
<dbReference type="InterPro" id="IPR011009">
    <property type="entry name" value="Kinase-like_dom_sf"/>
</dbReference>
<evidence type="ECO:0000256" key="2">
    <source>
        <dbReference type="SAM" id="MobiDB-lite"/>
    </source>
</evidence>
<dbReference type="Gene3D" id="1.10.510.10">
    <property type="entry name" value="Transferase(Phosphotransferase) domain 1"/>
    <property type="match status" value="1"/>
</dbReference>
<dbReference type="InterPro" id="IPR016024">
    <property type="entry name" value="ARM-type_fold"/>
</dbReference>
<evidence type="ECO:0000313" key="5">
    <source>
        <dbReference type="Proteomes" id="UP000625711"/>
    </source>
</evidence>
<feature type="region of interest" description="Disordered" evidence="2">
    <location>
        <begin position="425"/>
        <end position="460"/>
    </location>
</feature>
<dbReference type="Proteomes" id="UP000625711">
    <property type="component" value="Unassembled WGS sequence"/>
</dbReference>
<gene>
    <name evidence="4" type="ORF">GWI33_011804</name>
</gene>
<protein>
    <recommendedName>
        <fullName evidence="3">Protein kinase domain-containing protein</fullName>
    </recommendedName>
</protein>
<sequence length="572" mass="65268">MGNEHSQIPGIEISEKVIEVSDFWSQHHACIDSSSDVTIFIGDLFVNEPLWKLSTPLEKFSKNIILYRHPSIIKYISSWQKASKFYLAVENVTPLSHLITKMNITEICLGLYSILKALCFLHEKAMVSHNNICLSSIFIAKDGNWKLGGMEFLCSYKDLSCEFLSKSKNYRYNKAIDNNEDTFIKHCTKNLDFIDVYAFCVLVNDVFKNIDEGDVKIFKDFCRNIVHTSEISNRPCLKSILDHAFFRQAFINIYANLIELPLKSEIEKTDFFANLKQELGSFNEDIVASQLGGLLVSRMVLINETARSCLLPHLLVPRKNNEDSLFSEETFKQYIAPKLLRIFSVRDAQIRLILLKYFPCFVNCFSTHELQECLLPELLLGIKDTNNELVCTTLHVLADLVPILGAEIVIGEKIQNSIVELIQSRNDLPERPRPDGEEGDTSTEELEQSIEEDNNWEDWDNQETSVDVNPIQESASTESPAIESILPSINITKTPSLSKPKKILDITELDIKNQATKVEDENDVDFFQDMEPVIENNKTFLLDIPIETERTIDSKLCAINDGNEDGWGDDWE</sequence>
<evidence type="ECO:0000256" key="1">
    <source>
        <dbReference type="ARBA" id="ARBA00038349"/>
    </source>
</evidence>
<dbReference type="OrthoDB" id="9942861at2759"/>
<evidence type="ECO:0000313" key="4">
    <source>
        <dbReference type="EMBL" id="KAF7275385.1"/>
    </source>
</evidence>
<dbReference type="InterPro" id="IPR000719">
    <property type="entry name" value="Prot_kinase_dom"/>
</dbReference>
<reference evidence="4" key="1">
    <citation type="submission" date="2020-08" db="EMBL/GenBank/DDBJ databases">
        <title>Genome sequencing and assembly of the red palm weevil Rhynchophorus ferrugineus.</title>
        <authorList>
            <person name="Dias G.B."/>
            <person name="Bergman C.M."/>
            <person name="Manee M."/>
        </authorList>
    </citation>
    <scope>NUCLEOTIDE SEQUENCE</scope>
    <source>
        <strain evidence="4">AA-2017</strain>
        <tissue evidence="4">Whole larva</tissue>
    </source>
</reference>
<dbReference type="InterPro" id="IPR051177">
    <property type="entry name" value="CIK-Related_Protein"/>
</dbReference>